<sequence>MSPRAHKGPRTGPAPSLCLFPLPPRLSSSSQLAQAGCAHAPSEVYGRFFLKTVFSITFDSTKKTRFYCERKKLVCAARLTSGRPLKDVVTLSPKDPVTSFTKLFPATTLPCRFVDCEMHVTPTRSLSSMTPVTQRRRWSLLRDPGLSHLQEVRV</sequence>
<dbReference type="AlphaFoldDB" id="A0A550BZ26"/>
<accession>A0A550BZ26</accession>
<dbReference type="Proteomes" id="UP000320762">
    <property type="component" value="Unassembled WGS sequence"/>
</dbReference>
<protein>
    <submittedName>
        <fullName evidence="1">Uncharacterized protein</fullName>
    </submittedName>
</protein>
<dbReference type="EMBL" id="VDMD01000043">
    <property type="protein sequence ID" value="TRM57726.1"/>
    <property type="molecule type" value="Genomic_DNA"/>
</dbReference>
<organism evidence="1 2">
    <name type="scientific">Schizophyllum amplum</name>
    <dbReference type="NCBI Taxonomy" id="97359"/>
    <lineage>
        <taxon>Eukaryota</taxon>
        <taxon>Fungi</taxon>
        <taxon>Dikarya</taxon>
        <taxon>Basidiomycota</taxon>
        <taxon>Agaricomycotina</taxon>
        <taxon>Agaricomycetes</taxon>
        <taxon>Agaricomycetidae</taxon>
        <taxon>Agaricales</taxon>
        <taxon>Schizophyllaceae</taxon>
        <taxon>Schizophyllum</taxon>
    </lineage>
</organism>
<comment type="caution">
    <text evidence="1">The sequence shown here is derived from an EMBL/GenBank/DDBJ whole genome shotgun (WGS) entry which is preliminary data.</text>
</comment>
<evidence type="ECO:0000313" key="1">
    <source>
        <dbReference type="EMBL" id="TRM57726.1"/>
    </source>
</evidence>
<keyword evidence="2" id="KW-1185">Reference proteome</keyword>
<gene>
    <name evidence="1" type="ORF">BD626DRAFT_207142</name>
</gene>
<name>A0A550BZ26_9AGAR</name>
<evidence type="ECO:0000313" key="2">
    <source>
        <dbReference type="Proteomes" id="UP000320762"/>
    </source>
</evidence>
<proteinExistence type="predicted"/>
<reference evidence="1 2" key="1">
    <citation type="journal article" date="2019" name="New Phytol.">
        <title>Comparative genomics reveals unique wood-decay strategies and fruiting body development in the Schizophyllaceae.</title>
        <authorList>
            <person name="Almasi E."/>
            <person name="Sahu N."/>
            <person name="Krizsan K."/>
            <person name="Balint B."/>
            <person name="Kovacs G.M."/>
            <person name="Kiss B."/>
            <person name="Cseklye J."/>
            <person name="Drula E."/>
            <person name="Henrissat B."/>
            <person name="Nagy I."/>
            <person name="Chovatia M."/>
            <person name="Adam C."/>
            <person name="LaButti K."/>
            <person name="Lipzen A."/>
            <person name="Riley R."/>
            <person name="Grigoriev I.V."/>
            <person name="Nagy L.G."/>
        </authorList>
    </citation>
    <scope>NUCLEOTIDE SEQUENCE [LARGE SCALE GENOMIC DNA]</scope>
    <source>
        <strain evidence="1 2">NL-1724</strain>
    </source>
</reference>